<keyword evidence="21" id="KW-1185">Reference proteome</keyword>
<dbReference type="GO" id="GO:0005634">
    <property type="term" value="C:nucleus"/>
    <property type="evidence" value="ECO:0007669"/>
    <property type="project" value="UniProtKB-SubCell"/>
</dbReference>
<evidence type="ECO:0000256" key="11">
    <source>
        <dbReference type="ARBA" id="ARBA00023180"/>
    </source>
</evidence>
<evidence type="ECO:0000256" key="7">
    <source>
        <dbReference type="ARBA" id="ARBA00022737"/>
    </source>
</evidence>
<gene>
    <name evidence="20" type="ORF">DVH24_004757</name>
</gene>
<dbReference type="GO" id="GO:0004190">
    <property type="term" value="F:aspartic-type endopeptidase activity"/>
    <property type="evidence" value="ECO:0007669"/>
    <property type="project" value="UniProtKB-KW"/>
</dbReference>
<dbReference type="Proteomes" id="UP000290289">
    <property type="component" value="Chromosome 12"/>
</dbReference>
<dbReference type="Gene3D" id="1.10.1900.10">
    <property type="entry name" value="c-terminal domain of poly(a) binding protein"/>
    <property type="match status" value="1"/>
</dbReference>
<accession>A0A498IHZ3</accession>
<protein>
    <recommendedName>
        <fullName evidence="22">Polyadenylate-binding protein</fullName>
    </recommendedName>
</protein>
<dbReference type="InterPro" id="IPR003954">
    <property type="entry name" value="RRM_euk-type"/>
</dbReference>
<dbReference type="InterPro" id="IPR035979">
    <property type="entry name" value="RBD_domain_sf"/>
</dbReference>
<comment type="subcellular location">
    <subcellularLocation>
        <location evidence="2">Cytoplasm</location>
    </subcellularLocation>
    <subcellularLocation>
        <location evidence="1">Nucleus</location>
    </subcellularLocation>
</comment>
<dbReference type="InterPro" id="IPR034161">
    <property type="entry name" value="Pepsin-like_plant"/>
</dbReference>
<dbReference type="SUPFAM" id="SSF54928">
    <property type="entry name" value="RNA-binding domain, RBD"/>
    <property type="match status" value="3"/>
</dbReference>
<keyword evidence="5" id="KW-0963">Cytoplasm</keyword>
<dbReference type="Pfam" id="PF00658">
    <property type="entry name" value="MLLE"/>
    <property type="match status" value="1"/>
</dbReference>
<feature type="region of interest" description="Disordered" evidence="16">
    <location>
        <begin position="970"/>
        <end position="1012"/>
    </location>
</feature>
<evidence type="ECO:0008006" key="22">
    <source>
        <dbReference type="Google" id="ProtNLM"/>
    </source>
</evidence>
<comment type="similarity">
    <text evidence="3">Belongs to the peptidase A1 family.</text>
</comment>
<evidence type="ECO:0000256" key="13">
    <source>
        <dbReference type="ARBA" id="ARBA00054110"/>
    </source>
</evidence>
<dbReference type="FunFam" id="1.10.1900.10:FF:000004">
    <property type="entry name" value="Polyadenylate-binding protein"/>
    <property type="match status" value="1"/>
</dbReference>
<dbReference type="EMBL" id="RDQH01000338">
    <property type="protein sequence ID" value="RXH80843.1"/>
    <property type="molecule type" value="Genomic_DNA"/>
</dbReference>
<evidence type="ECO:0000256" key="3">
    <source>
        <dbReference type="ARBA" id="ARBA00007447"/>
    </source>
</evidence>
<dbReference type="Gene3D" id="2.40.70.10">
    <property type="entry name" value="Acid Proteases"/>
    <property type="match status" value="2"/>
</dbReference>
<dbReference type="FunFam" id="2.40.70.10:FF:000020">
    <property type="entry name" value="Aspartic proteinase-like protein 2"/>
    <property type="match status" value="1"/>
</dbReference>
<dbReference type="InterPro" id="IPR012677">
    <property type="entry name" value="Nucleotide-bd_a/b_plait_sf"/>
</dbReference>
<dbReference type="GO" id="GO:0005737">
    <property type="term" value="C:cytoplasm"/>
    <property type="evidence" value="ECO:0007669"/>
    <property type="project" value="UniProtKB-SubCell"/>
</dbReference>
<keyword evidence="11" id="KW-0325">Glycoprotein</keyword>
<evidence type="ECO:0000256" key="8">
    <source>
        <dbReference type="ARBA" id="ARBA00022750"/>
    </source>
</evidence>
<dbReference type="PROSITE" id="PS51767">
    <property type="entry name" value="PEPTIDASE_A1"/>
    <property type="match status" value="1"/>
</dbReference>
<evidence type="ECO:0000259" key="17">
    <source>
        <dbReference type="PROSITE" id="PS50102"/>
    </source>
</evidence>
<keyword evidence="9" id="KW-0378">Hydrolase</keyword>
<evidence type="ECO:0000256" key="10">
    <source>
        <dbReference type="ARBA" id="ARBA00022884"/>
    </source>
</evidence>
<evidence type="ECO:0000256" key="9">
    <source>
        <dbReference type="ARBA" id="ARBA00022801"/>
    </source>
</evidence>
<dbReference type="SMART" id="SM00361">
    <property type="entry name" value="RRM_1"/>
    <property type="match status" value="4"/>
</dbReference>
<dbReference type="InterPro" id="IPR002004">
    <property type="entry name" value="PABP_HYD_C"/>
</dbReference>
<dbReference type="InterPro" id="IPR021109">
    <property type="entry name" value="Peptidase_aspartic_dom_sf"/>
</dbReference>
<dbReference type="InterPro" id="IPR036053">
    <property type="entry name" value="PABP-dom"/>
</dbReference>
<comment type="caution">
    <text evidence="20">The sequence shown here is derived from an EMBL/GenBank/DDBJ whole genome shotgun (WGS) entry which is preliminary data.</text>
</comment>
<dbReference type="GO" id="GO:0003723">
    <property type="term" value="F:RNA binding"/>
    <property type="evidence" value="ECO:0007669"/>
    <property type="project" value="UniProtKB-UniRule"/>
</dbReference>
<dbReference type="InterPro" id="IPR033121">
    <property type="entry name" value="PEPTIDASE_A1"/>
</dbReference>
<feature type="active site" evidence="14">
    <location>
        <position position="101"/>
    </location>
</feature>
<dbReference type="PROSITE" id="PS50102">
    <property type="entry name" value="RRM"/>
    <property type="match status" value="4"/>
</dbReference>
<evidence type="ECO:0000256" key="14">
    <source>
        <dbReference type="PIRSR" id="PIRSR601461-1"/>
    </source>
</evidence>
<feature type="compositionally biased region" description="Polar residues" evidence="16">
    <location>
        <begin position="982"/>
        <end position="994"/>
    </location>
</feature>
<evidence type="ECO:0000313" key="20">
    <source>
        <dbReference type="EMBL" id="RXH80843.1"/>
    </source>
</evidence>
<dbReference type="InterPro" id="IPR000504">
    <property type="entry name" value="RRM_dom"/>
</dbReference>
<feature type="domain" description="RRM" evidence="17">
    <location>
        <begin position="586"/>
        <end position="663"/>
    </location>
</feature>
<dbReference type="FunFam" id="3.30.70.330:FF:000651">
    <property type="entry name" value="Poly(A) binding protein cytoplasmic 1 like"/>
    <property type="match status" value="1"/>
</dbReference>
<feature type="domain" description="Peptidase A1" evidence="19">
    <location>
        <begin position="83"/>
        <end position="437"/>
    </location>
</feature>
<evidence type="ECO:0000259" key="19">
    <source>
        <dbReference type="PROSITE" id="PS51767"/>
    </source>
</evidence>
<dbReference type="NCBIfam" id="TIGR01628">
    <property type="entry name" value="PABP-1234"/>
    <property type="match status" value="1"/>
</dbReference>
<feature type="active site" evidence="14">
    <location>
        <position position="319"/>
    </location>
</feature>
<dbReference type="GO" id="GO:0006508">
    <property type="term" value="P:proteolysis"/>
    <property type="evidence" value="ECO:0007669"/>
    <property type="project" value="UniProtKB-KW"/>
</dbReference>
<evidence type="ECO:0000256" key="2">
    <source>
        <dbReference type="ARBA" id="ARBA00004496"/>
    </source>
</evidence>
<dbReference type="PROSITE" id="PS51309">
    <property type="entry name" value="PABC"/>
    <property type="match status" value="1"/>
</dbReference>
<keyword evidence="7" id="KW-0677">Repeat</keyword>
<evidence type="ECO:0000256" key="1">
    <source>
        <dbReference type="ARBA" id="ARBA00004123"/>
    </source>
</evidence>
<dbReference type="PRINTS" id="PR00792">
    <property type="entry name" value="PEPSIN"/>
</dbReference>
<dbReference type="InterPro" id="IPR001461">
    <property type="entry name" value="Aspartic_peptidase_A1"/>
</dbReference>
<dbReference type="SMART" id="SM00360">
    <property type="entry name" value="RRM"/>
    <property type="match status" value="4"/>
</dbReference>
<sequence length="1150" mass="125576">MRVSKVPILASLAALLSLSVVYCSFPAAFLSLERAFPPSHRVELDQLLARDRVRHARLLQNVVGGVVDFSVEGTSDPYLVGLYFTKVKLGSPPKEFNVQIDTGSDILWITCNSCSDCPQSSGLGIQLNFYDSASSSTAGLIPCTDPMCTSSFHTSSTECLTQSNQCSYTFQYGDGSGTTGYYVLDALYFDMILGQSYIANSSAFVVFGCSTYQSGDLTKTDKAVDGIFGFGQGSLSVISQLSSRGMTPRVFSHCLKGDGNGGGILVLGEILEPSIVYSPLVPSQPHYNLNLQSIAVNGQTLPIDPAAFTTSNGRGTIVDSGTTLSYLVEEAFDPFVSAITSAASQTVTPTISKGNQCYLVSTSLADVFPSVSLNFAGGASMVLKPEEYLMRTGIIEGAAMWCIGFQKVQGGVTILGDLVLKDKIFVYDLARQRIGWANYDCSMSVNVSVTSSKDEYINAGQLHHSSSSGDMLFKHLTTGTLTVVGAGPTAGGVPAASLYVGDLHPYMTEVQLEEAFKGFKGVTSVRLCRDTATATNCSLCYGYVNFTTPEEAIRALEVMNHSILNGRVIRVMWSHRDPDARRSGIGNVFVKNLSESINSVELEEMFKKFGRTLSCKVAMFDDGKSKGYGFVQFESEESAIAAIEALNGTTVKNKQLYVAKFVRKSDRVLPNPDIKYTNLYMKNLDPTLKEELVEEKFSEFGKIVSFAIAKDDHGNSRGFGFVNFENPDDARRAMEGMNGSQLGSKVLYVARAQKKAEREHLLRWQFEEKRKEQMLKFKGSNVYVKNIDDDVSEEELAEHFSQCGTITSAKIMRDDKGISKGFGFICFSTPEEGNKAVNTFHGYMFHRKPLYVAIAQRKEERQAQLQLQYAQRLAGFAGPSPTVIPGGYPPIYYQAPSGVAPQVPPRAGLMYQPLGLWPGWRPNGFVPTSGPAYQPPLGPVIPNAPRQHRQNRGRMNGHMIPQGGAYMPHLQQPNPLLHSAKDSNNQQRTGQAKSVPNGRQREMNKGGVSSAASNSVGVVVQPEMLSSMLAAASPEQQKQILGEQLYPLVHKQKADLASKITGMLLEMDNSELLNLLESPDSLTAKVEEAVQVLRMSKTKVPNKDNNHPSYLSAENVKRFLAIDYSGIVVGMIDLMKFQNLIFCGFGFKCF</sequence>
<evidence type="ECO:0000256" key="16">
    <source>
        <dbReference type="SAM" id="MobiDB-lite"/>
    </source>
</evidence>
<proteinExistence type="inferred from homology"/>
<comment type="function">
    <text evidence="13">Binds the poly(A) tail of mRNA. Appears to be an important mediator of the multiple roles of the poly(A) tail in mRNA biogenesis, stability and translation.</text>
</comment>
<feature type="domain" description="PABC" evidence="18">
    <location>
        <begin position="1021"/>
        <end position="1098"/>
    </location>
</feature>
<dbReference type="Pfam" id="PF00076">
    <property type="entry name" value="RRM_1"/>
    <property type="match status" value="4"/>
</dbReference>
<dbReference type="SUPFAM" id="SSF63570">
    <property type="entry name" value="PABC (PABP) domain"/>
    <property type="match status" value="1"/>
</dbReference>
<comment type="similarity">
    <text evidence="4">Belongs to the polyadenylate-binding protein type-1 family.</text>
</comment>
<dbReference type="Gene3D" id="3.30.70.330">
    <property type="match status" value="4"/>
</dbReference>
<dbReference type="InterPro" id="IPR032799">
    <property type="entry name" value="TAXi_C"/>
</dbReference>
<dbReference type="SMART" id="SM00517">
    <property type="entry name" value="PolyA"/>
    <property type="match status" value="1"/>
</dbReference>
<name>A0A498IHZ3_MALDO</name>
<feature type="domain" description="RRM" evidence="17">
    <location>
        <begin position="780"/>
        <end position="857"/>
    </location>
</feature>
<dbReference type="Pfam" id="PF14541">
    <property type="entry name" value="TAXi_C"/>
    <property type="match status" value="1"/>
</dbReference>
<keyword evidence="12" id="KW-0539">Nucleus</keyword>
<feature type="domain" description="RRM" evidence="17">
    <location>
        <begin position="496"/>
        <end position="576"/>
    </location>
</feature>
<keyword evidence="8" id="KW-0064">Aspartyl protease</keyword>
<dbReference type="InterPro" id="IPR006515">
    <property type="entry name" value="PABP_1234"/>
</dbReference>
<keyword evidence="10 15" id="KW-0694">RNA-binding</keyword>
<dbReference type="FunFam" id="3.30.70.330:FF:000499">
    <property type="entry name" value="Polyadenylate-binding protein"/>
    <property type="match status" value="1"/>
</dbReference>
<dbReference type="SUPFAM" id="SSF50630">
    <property type="entry name" value="Acid proteases"/>
    <property type="match status" value="1"/>
</dbReference>
<dbReference type="PANTHER" id="PTHR24012">
    <property type="entry name" value="RNA BINDING PROTEIN"/>
    <property type="match status" value="1"/>
</dbReference>
<evidence type="ECO:0000259" key="18">
    <source>
        <dbReference type="PROSITE" id="PS51309"/>
    </source>
</evidence>
<organism evidence="20 21">
    <name type="scientific">Malus domestica</name>
    <name type="common">Apple</name>
    <name type="synonym">Pyrus malus</name>
    <dbReference type="NCBI Taxonomy" id="3750"/>
    <lineage>
        <taxon>Eukaryota</taxon>
        <taxon>Viridiplantae</taxon>
        <taxon>Streptophyta</taxon>
        <taxon>Embryophyta</taxon>
        <taxon>Tracheophyta</taxon>
        <taxon>Spermatophyta</taxon>
        <taxon>Magnoliopsida</taxon>
        <taxon>eudicotyledons</taxon>
        <taxon>Gunneridae</taxon>
        <taxon>Pentapetalae</taxon>
        <taxon>rosids</taxon>
        <taxon>fabids</taxon>
        <taxon>Rosales</taxon>
        <taxon>Rosaceae</taxon>
        <taxon>Amygdaloideae</taxon>
        <taxon>Maleae</taxon>
        <taxon>Malus</taxon>
    </lineage>
</organism>
<dbReference type="InterPro" id="IPR032861">
    <property type="entry name" value="TAXi_N"/>
</dbReference>
<dbReference type="CDD" id="cd05476">
    <property type="entry name" value="pepsin_A_like_plant"/>
    <property type="match status" value="1"/>
</dbReference>
<dbReference type="FunFam" id="3.30.70.330:FF:000500">
    <property type="entry name" value="Polyadenylate-binding protein"/>
    <property type="match status" value="1"/>
</dbReference>
<evidence type="ECO:0000313" key="21">
    <source>
        <dbReference type="Proteomes" id="UP000290289"/>
    </source>
</evidence>
<keyword evidence="6" id="KW-0645">Protease</keyword>
<feature type="domain" description="RRM" evidence="17">
    <location>
        <begin position="677"/>
        <end position="754"/>
    </location>
</feature>
<evidence type="ECO:0000256" key="6">
    <source>
        <dbReference type="ARBA" id="ARBA00022670"/>
    </source>
</evidence>
<dbReference type="FunFam" id="2.40.70.10:FF:000018">
    <property type="entry name" value="Aspartic proteinase-like protein 2"/>
    <property type="match status" value="1"/>
</dbReference>
<evidence type="ECO:0000256" key="4">
    <source>
        <dbReference type="ARBA" id="ARBA00008557"/>
    </source>
</evidence>
<reference evidence="20 21" key="1">
    <citation type="submission" date="2018-10" db="EMBL/GenBank/DDBJ databases">
        <title>A high-quality apple genome assembly.</title>
        <authorList>
            <person name="Hu J."/>
        </authorList>
    </citation>
    <scope>NUCLEOTIDE SEQUENCE [LARGE SCALE GENOMIC DNA]</scope>
    <source>
        <strain evidence="21">cv. HFTH1</strain>
        <tissue evidence="20">Young leaf</tissue>
    </source>
</reference>
<evidence type="ECO:0000256" key="5">
    <source>
        <dbReference type="ARBA" id="ARBA00022490"/>
    </source>
</evidence>
<evidence type="ECO:0000256" key="15">
    <source>
        <dbReference type="PROSITE-ProRule" id="PRU00176"/>
    </source>
</evidence>
<dbReference type="CDD" id="cd12381">
    <property type="entry name" value="RRM4_I_PABPs"/>
    <property type="match status" value="1"/>
</dbReference>
<dbReference type="AlphaFoldDB" id="A0A498IHZ3"/>
<evidence type="ECO:0000256" key="12">
    <source>
        <dbReference type="ARBA" id="ARBA00023242"/>
    </source>
</evidence>
<dbReference type="Pfam" id="PF14543">
    <property type="entry name" value="TAXi_N"/>
    <property type="match status" value="1"/>
</dbReference>